<accession>A0A835W8K4</accession>
<proteinExistence type="predicted"/>
<dbReference type="OrthoDB" id="843225at2759"/>
<dbReference type="Proteomes" id="UP000613740">
    <property type="component" value="Unassembled WGS sequence"/>
</dbReference>
<reference evidence="3" key="1">
    <citation type="journal article" date="2020" name="bioRxiv">
        <title>Comparative genomics of Chlamydomonas.</title>
        <authorList>
            <person name="Craig R.J."/>
            <person name="Hasan A.R."/>
            <person name="Ness R.W."/>
            <person name="Keightley P.D."/>
        </authorList>
    </citation>
    <scope>NUCLEOTIDE SEQUENCE</scope>
    <source>
        <strain evidence="3">CCAP 11/173</strain>
    </source>
</reference>
<evidence type="ECO:0000313" key="4">
    <source>
        <dbReference type="Proteomes" id="UP000613740"/>
    </source>
</evidence>
<organism evidence="3 4">
    <name type="scientific">Chlamydomonas schloesseri</name>
    <dbReference type="NCBI Taxonomy" id="2026947"/>
    <lineage>
        <taxon>Eukaryota</taxon>
        <taxon>Viridiplantae</taxon>
        <taxon>Chlorophyta</taxon>
        <taxon>core chlorophytes</taxon>
        <taxon>Chlorophyceae</taxon>
        <taxon>CS clade</taxon>
        <taxon>Chlamydomonadales</taxon>
        <taxon>Chlamydomonadaceae</taxon>
        <taxon>Chlamydomonas</taxon>
    </lineage>
</organism>
<evidence type="ECO:0000313" key="3">
    <source>
        <dbReference type="EMBL" id="KAG2439856.1"/>
    </source>
</evidence>
<protein>
    <recommendedName>
        <fullName evidence="2">UspA domain-containing protein</fullName>
    </recommendedName>
</protein>
<dbReference type="Gene3D" id="3.40.50.620">
    <property type="entry name" value="HUPs"/>
    <property type="match status" value="1"/>
</dbReference>
<dbReference type="InterPro" id="IPR014729">
    <property type="entry name" value="Rossmann-like_a/b/a_fold"/>
</dbReference>
<name>A0A835W8K4_9CHLO</name>
<dbReference type="Pfam" id="PF00582">
    <property type="entry name" value="Usp"/>
    <property type="match status" value="1"/>
</dbReference>
<gene>
    <name evidence="3" type="ORF">HYH02_010488</name>
</gene>
<dbReference type="InterPro" id="IPR006016">
    <property type="entry name" value="UspA"/>
</dbReference>
<sequence length="222" mass="23563">MISSGGAAPALAPARNILLAVALDDASLAAVNYAIHELYRKGDQFHLVHVARILSPSITIHHQYHATYNVPDLGPGIDERAFVERLKEEIKDKFTNPMDAMGIPHNLHLFLDTDNAPASAVCETLFKVADRVDAAMIVLAAHGKDEEGSRDPLLGLYLGSVADYATRNSARPVLVVRSYTAPLVMHVSRSAAKLAQQAASPAGGSEPGSRNLSNAPSLGGPT</sequence>
<feature type="region of interest" description="Disordered" evidence="1">
    <location>
        <begin position="195"/>
        <end position="222"/>
    </location>
</feature>
<dbReference type="CDD" id="cd23659">
    <property type="entry name" value="USP_At3g01520-like"/>
    <property type="match status" value="1"/>
</dbReference>
<keyword evidence="4" id="KW-1185">Reference proteome</keyword>
<dbReference type="EMBL" id="JAEHOD010000039">
    <property type="protein sequence ID" value="KAG2439856.1"/>
    <property type="molecule type" value="Genomic_DNA"/>
</dbReference>
<dbReference type="SUPFAM" id="SSF52402">
    <property type="entry name" value="Adenine nucleotide alpha hydrolases-like"/>
    <property type="match status" value="1"/>
</dbReference>
<feature type="domain" description="UspA" evidence="2">
    <location>
        <begin position="125"/>
        <end position="177"/>
    </location>
</feature>
<comment type="caution">
    <text evidence="3">The sequence shown here is derived from an EMBL/GenBank/DDBJ whole genome shotgun (WGS) entry which is preliminary data.</text>
</comment>
<evidence type="ECO:0000256" key="1">
    <source>
        <dbReference type="SAM" id="MobiDB-lite"/>
    </source>
</evidence>
<evidence type="ECO:0000259" key="2">
    <source>
        <dbReference type="Pfam" id="PF00582"/>
    </source>
</evidence>
<dbReference type="AlphaFoldDB" id="A0A835W8K4"/>